<evidence type="ECO:0000256" key="5">
    <source>
        <dbReference type="ARBA" id="ARBA00022598"/>
    </source>
</evidence>
<evidence type="ECO:0000256" key="12">
    <source>
        <dbReference type="ARBA" id="ARBA00023316"/>
    </source>
</evidence>
<keyword evidence="9 14" id="KW-0133">Cell shape</keyword>
<dbReference type="InterPro" id="IPR000713">
    <property type="entry name" value="Mur_ligase_N"/>
</dbReference>
<dbReference type="SUPFAM" id="SSF53623">
    <property type="entry name" value="MurD-like peptide ligases, catalytic domain"/>
    <property type="match status" value="1"/>
</dbReference>
<dbReference type="EC" id="6.3.2.8" evidence="3 14"/>
<dbReference type="GO" id="GO:0005737">
    <property type="term" value="C:cytoplasm"/>
    <property type="evidence" value="ECO:0007669"/>
    <property type="project" value="UniProtKB-SubCell"/>
</dbReference>
<evidence type="ECO:0000256" key="7">
    <source>
        <dbReference type="ARBA" id="ARBA00022741"/>
    </source>
</evidence>
<comment type="pathway">
    <text evidence="2 14">Cell wall biogenesis; peptidoglycan biosynthesis.</text>
</comment>
<dbReference type="AlphaFoldDB" id="A0A1V4I530"/>
<keyword evidence="4 14" id="KW-0963">Cytoplasm</keyword>
<evidence type="ECO:0000256" key="13">
    <source>
        <dbReference type="ARBA" id="ARBA00047833"/>
    </source>
</evidence>
<dbReference type="GO" id="GO:0005524">
    <property type="term" value="F:ATP binding"/>
    <property type="evidence" value="ECO:0007669"/>
    <property type="project" value="UniProtKB-UniRule"/>
</dbReference>
<dbReference type="GO" id="GO:0008360">
    <property type="term" value="P:regulation of cell shape"/>
    <property type="evidence" value="ECO:0007669"/>
    <property type="project" value="UniProtKB-KW"/>
</dbReference>
<dbReference type="UniPathway" id="UPA00219"/>
<evidence type="ECO:0000313" key="18">
    <source>
        <dbReference type="EMBL" id="OPJ55076.1"/>
    </source>
</evidence>
<dbReference type="InterPro" id="IPR050061">
    <property type="entry name" value="MurCDEF_pg_biosynth"/>
</dbReference>
<keyword evidence="12 14" id="KW-0961">Cell wall biogenesis/degradation</keyword>
<evidence type="ECO:0000256" key="6">
    <source>
        <dbReference type="ARBA" id="ARBA00022618"/>
    </source>
</evidence>
<feature type="domain" description="Mur ligase N-terminal catalytic" evidence="15">
    <location>
        <begin position="2"/>
        <end position="101"/>
    </location>
</feature>
<feature type="binding site" evidence="14">
    <location>
        <begin position="109"/>
        <end position="115"/>
    </location>
    <ligand>
        <name>ATP</name>
        <dbReference type="ChEBI" id="CHEBI:30616"/>
    </ligand>
</feature>
<evidence type="ECO:0000256" key="2">
    <source>
        <dbReference type="ARBA" id="ARBA00004752"/>
    </source>
</evidence>
<dbReference type="Gene3D" id="3.40.50.720">
    <property type="entry name" value="NAD(P)-binding Rossmann-like Domain"/>
    <property type="match status" value="1"/>
</dbReference>
<evidence type="ECO:0000256" key="3">
    <source>
        <dbReference type="ARBA" id="ARBA00012211"/>
    </source>
</evidence>
<evidence type="ECO:0000256" key="4">
    <source>
        <dbReference type="ARBA" id="ARBA00022490"/>
    </source>
</evidence>
<evidence type="ECO:0000256" key="14">
    <source>
        <dbReference type="HAMAP-Rule" id="MF_00046"/>
    </source>
</evidence>
<dbReference type="GO" id="GO:0071555">
    <property type="term" value="P:cell wall organization"/>
    <property type="evidence" value="ECO:0007669"/>
    <property type="project" value="UniProtKB-KW"/>
</dbReference>
<dbReference type="PANTHER" id="PTHR43445">
    <property type="entry name" value="UDP-N-ACETYLMURAMATE--L-ALANINE LIGASE-RELATED"/>
    <property type="match status" value="1"/>
</dbReference>
<dbReference type="Gene3D" id="3.40.1190.10">
    <property type="entry name" value="Mur-like, catalytic domain"/>
    <property type="match status" value="1"/>
</dbReference>
<dbReference type="InterPro" id="IPR013221">
    <property type="entry name" value="Mur_ligase_cen"/>
</dbReference>
<dbReference type="SUPFAM" id="SSF51984">
    <property type="entry name" value="MurCD N-terminal domain"/>
    <property type="match status" value="1"/>
</dbReference>
<evidence type="ECO:0000259" key="17">
    <source>
        <dbReference type="Pfam" id="PF08245"/>
    </source>
</evidence>
<keyword evidence="5 14" id="KW-0436">Ligase</keyword>
<dbReference type="RefSeq" id="WP_079413148.1">
    <property type="nucleotide sequence ID" value="NZ_MZGW01000008.1"/>
</dbReference>
<dbReference type="GO" id="GO:0009252">
    <property type="term" value="P:peptidoglycan biosynthetic process"/>
    <property type="evidence" value="ECO:0007669"/>
    <property type="project" value="UniProtKB-UniRule"/>
</dbReference>
<dbReference type="PANTHER" id="PTHR43445:SF3">
    <property type="entry name" value="UDP-N-ACETYLMURAMATE--L-ALANINE LIGASE"/>
    <property type="match status" value="1"/>
</dbReference>
<dbReference type="EMBL" id="MZGW01000008">
    <property type="protein sequence ID" value="OPJ55076.1"/>
    <property type="molecule type" value="Genomic_DNA"/>
</dbReference>
<dbReference type="Pfam" id="PF02875">
    <property type="entry name" value="Mur_ligase_C"/>
    <property type="match status" value="1"/>
</dbReference>
<evidence type="ECO:0000256" key="10">
    <source>
        <dbReference type="ARBA" id="ARBA00022984"/>
    </source>
</evidence>
<comment type="function">
    <text evidence="14">Cell wall formation.</text>
</comment>
<evidence type="ECO:0000259" key="15">
    <source>
        <dbReference type="Pfam" id="PF01225"/>
    </source>
</evidence>
<dbReference type="Pfam" id="PF01225">
    <property type="entry name" value="Mur_ligase"/>
    <property type="match status" value="1"/>
</dbReference>
<dbReference type="InterPro" id="IPR036565">
    <property type="entry name" value="Mur-like_cat_sf"/>
</dbReference>
<dbReference type="HAMAP" id="MF_00046">
    <property type="entry name" value="MurC"/>
    <property type="match status" value="1"/>
</dbReference>
<dbReference type="InterPro" id="IPR036615">
    <property type="entry name" value="Mur_ligase_C_dom_sf"/>
</dbReference>
<gene>
    <name evidence="14 18" type="primary">murC</name>
    <name evidence="18" type="ORF">CLOTH_17410</name>
</gene>
<proteinExistence type="inferred from homology"/>
<evidence type="ECO:0000256" key="11">
    <source>
        <dbReference type="ARBA" id="ARBA00023306"/>
    </source>
</evidence>
<dbReference type="Gene3D" id="3.90.190.20">
    <property type="entry name" value="Mur ligase, C-terminal domain"/>
    <property type="match status" value="1"/>
</dbReference>
<evidence type="ECO:0000313" key="19">
    <source>
        <dbReference type="Proteomes" id="UP000190140"/>
    </source>
</evidence>
<feature type="domain" description="Mur ligase central" evidence="17">
    <location>
        <begin position="107"/>
        <end position="286"/>
    </location>
</feature>
<dbReference type="NCBIfam" id="TIGR01082">
    <property type="entry name" value="murC"/>
    <property type="match status" value="1"/>
</dbReference>
<feature type="domain" description="Mur ligase C-terminal" evidence="16">
    <location>
        <begin position="309"/>
        <end position="438"/>
    </location>
</feature>
<dbReference type="GO" id="GO:0051301">
    <property type="term" value="P:cell division"/>
    <property type="evidence" value="ECO:0007669"/>
    <property type="project" value="UniProtKB-KW"/>
</dbReference>
<dbReference type="GO" id="GO:0008763">
    <property type="term" value="F:UDP-N-acetylmuramate-L-alanine ligase activity"/>
    <property type="evidence" value="ECO:0007669"/>
    <property type="project" value="UniProtKB-UniRule"/>
</dbReference>
<dbReference type="Proteomes" id="UP000190140">
    <property type="component" value="Unassembled WGS sequence"/>
</dbReference>
<sequence>MHIHFIGIGGISMSALAQICINKGYSVSGSDAQSSNITEKLEKLGANIYIGHREDNISDNIDLAVYTAAVKSDNEELVACKKKNIKTLERATFLGELMKDYENAIAIAGTHGKTSTTSMTSLLFTYAHKDPTILVGGNLSEINGNVRIGNSENFITEACEYVDSFLKFYPNIGVVLNVDEDHLDYFSGIDDIKKSFNNFGKLIPNDGYFIINGDDENTFDITKDVKANIIKYGRNDDNDMIIKNVSFDHMGCGIFSLSFNNEDLGVFSLSIPGLHNIYNATAAISCALVSGIDIDNIRENISKYKGVERRFQKKGEVNGAIIIDDYAHHPTEVKATLAATKNICKGNLYCIFQPHTYTRTRTLLNEFASSFNDATKVIITDIYAAREKDDGSIHSKDLVNKLKENGINAIYMSNFDDISSYILKNINENDIVLTVGAGNVYLIGEKILKDAN</sequence>
<keyword evidence="11 14" id="KW-0131">Cell cycle</keyword>
<comment type="catalytic activity">
    <reaction evidence="13 14">
        <text>UDP-N-acetyl-alpha-D-muramate + L-alanine + ATP = UDP-N-acetyl-alpha-D-muramoyl-L-alanine + ADP + phosphate + H(+)</text>
        <dbReference type="Rhea" id="RHEA:23372"/>
        <dbReference type="ChEBI" id="CHEBI:15378"/>
        <dbReference type="ChEBI" id="CHEBI:30616"/>
        <dbReference type="ChEBI" id="CHEBI:43474"/>
        <dbReference type="ChEBI" id="CHEBI:57972"/>
        <dbReference type="ChEBI" id="CHEBI:70757"/>
        <dbReference type="ChEBI" id="CHEBI:83898"/>
        <dbReference type="ChEBI" id="CHEBI:456216"/>
        <dbReference type="EC" id="6.3.2.8"/>
    </reaction>
</comment>
<accession>A0A1V4I530</accession>
<dbReference type="OrthoDB" id="9804126at2"/>
<keyword evidence="7 14" id="KW-0547">Nucleotide-binding</keyword>
<comment type="caution">
    <text evidence="18">The sequence shown here is derived from an EMBL/GenBank/DDBJ whole genome shotgun (WGS) entry which is preliminary data.</text>
</comment>
<evidence type="ECO:0000256" key="8">
    <source>
        <dbReference type="ARBA" id="ARBA00022840"/>
    </source>
</evidence>
<keyword evidence="6 14" id="KW-0132">Cell division</keyword>
<evidence type="ECO:0000259" key="16">
    <source>
        <dbReference type="Pfam" id="PF02875"/>
    </source>
</evidence>
<organism evidence="18 19">
    <name type="scientific">Alkalithermobacter paradoxus</name>
    <dbReference type="NCBI Taxonomy" id="29349"/>
    <lineage>
        <taxon>Bacteria</taxon>
        <taxon>Bacillati</taxon>
        <taxon>Bacillota</taxon>
        <taxon>Clostridia</taxon>
        <taxon>Peptostreptococcales</taxon>
        <taxon>Tepidibacteraceae</taxon>
        <taxon>Alkalithermobacter</taxon>
    </lineage>
</organism>
<keyword evidence="8 14" id="KW-0067">ATP-binding</keyword>
<name>A0A1V4I530_9FIRM</name>
<keyword evidence="10 14" id="KW-0573">Peptidoglycan synthesis</keyword>
<dbReference type="InterPro" id="IPR005758">
    <property type="entry name" value="UDP-N-AcMur_Ala_ligase_MurC"/>
</dbReference>
<dbReference type="Pfam" id="PF08245">
    <property type="entry name" value="Mur_ligase_M"/>
    <property type="match status" value="1"/>
</dbReference>
<evidence type="ECO:0000256" key="9">
    <source>
        <dbReference type="ARBA" id="ARBA00022960"/>
    </source>
</evidence>
<dbReference type="STRING" id="29349.CLOTH_17410"/>
<protein>
    <recommendedName>
        <fullName evidence="3 14">UDP-N-acetylmuramate--L-alanine ligase</fullName>
        <ecNumber evidence="3 14">6.3.2.8</ecNumber>
    </recommendedName>
    <alternativeName>
        <fullName evidence="14">UDP-N-acetylmuramoyl-L-alanine synthetase</fullName>
    </alternativeName>
</protein>
<evidence type="ECO:0000256" key="1">
    <source>
        <dbReference type="ARBA" id="ARBA00004496"/>
    </source>
</evidence>
<comment type="similarity">
    <text evidence="14">Belongs to the MurCDEF family.</text>
</comment>
<reference evidence="18 19" key="1">
    <citation type="submission" date="2017-03" db="EMBL/GenBank/DDBJ databases">
        <title>Genome sequence of Clostridium thermoalcaliphilum DSM 7309.</title>
        <authorList>
            <person name="Poehlein A."/>
            <person name="Daniel R."/>
        </authorList>
    </citation>
    <scope>NUCLEOTIDE SEQUENCE [LARGE SCALE GENOMIC DNA]</scope>
    <source>
        <strain evidence="18 19">DSM 7309</strain>
    </source>
</reference>
<comment type="subcellular location">
    <subcellularLocation>
        <location evidence="1 14">Cytoplasm</location>
    </subcellularLocation>
</comment>
<keyword evidence="19" id="KW-1185">Reference proteome</keyword>
<dbReference type="InterPro" id="IPR004101">
    <property type="entry name" value="Mur_ligase_C"/>
</dbReference>
<dbReference type="SUPFAM" id="SSF53244">
    <property type="entry name" value="MurD-like peptide ligases, peptide-binding domain"/>
    <property type="match status" value="1"/>
</dbReference>